<keyword evidence="4 8" id="KW-1003">Cell membrane</keyword>
<keyword evidence="11" id="KW-1185">Reference proteome</keyword>
<evidence type="ECO:0000256" key="8">
    <source>
        <dbReference type="PIRNR" id="PIRNR016661"/>
    </source>
</evidence>
<accession>A0ABV7CUM5</accession>
<evidence type="ECO:0000256" key="7">
    <source>
        <dbReference type="ARBA" id="ARBA00023136"/>
    </source>
</evidence>
<dbReference type="InterPro" id="IPR003784">
    <property type="entry name" value="BioY"/>
</dbReference>
<evidence type="ECO:0000313" key="10">
    <source>
        <dbReference type="EMBL" id="MFC3039798.1"/>
    </source>
</evidence>
<dbReference type="Pfam" id="PF02632">
    <property type="entry name" value="BioY"/>
    <property type="match status" value="1"/>
</dbReference>
<evidence type="ECO:0000313" key="11">
    <source>
        <dbReference type="Proteomes" id="UP001595279"/>
    </source>
</evidence>
<dbReference type="EMBL" id="JBHRSA010000025">
    <property type="protein sequence ID" value="MFC3039798.1"/>
    <property type="molecule type" value="Genomic_DNA"/>
</dbReference>
<dbReference type="Gene3D" id="1.10.1760.20">
    <property type="match status" value="1"/>
</dbReference>
<dbReference type="PIRSF" id="PIRSF016661">
    <property type="entry name" value="BioY"/>
    <property type="match status" value="1"/>
</dbReference>
<gene>
    <name evidence="10" type="ORF">ACFOGI_06000</name>
</gene>
<proteinExistence type="inferred from homology"/>
<keyword evidence="3 8" id="KW-0813">Transport</keyword>
<feature type="transmembrane region" description="Helical" evidence="9">
    <location>
        <begin position="161"/>
        <end position="178"/>
    </location>
</feature>
<feature type="transmembrane region" description="Helical" evidence="9">
    <location>
        <begin position="82"/>
        <end position="107"/>
    </location>
</feature>
<sequence length="188" mass="19782">MKLNHLIYVSMFAAIMGALGILPPIPLGFSPVPITMQTLGVMLAGSVLGAHLGARYAALSQILFLLLVAAGAPLLSGGRGGLGVFFTPSAGYFIGWVVGAFVIALLCQRMKNVSTMKMIAANVLGGVLIIYLFGVPVQAWMMQIALSEAAVLSLAFLPGDLLKVVMASLIAVRLYHVVPFKREAQAAR</sequence>
<feature type="transmembrane region" description="Helical" evidence="9">
    <location>
        <begin position="119"/>
        <end position="141"/>
    </location>
</feature>
<organism evidence="10 11">
    <name type="scientific">Virgibacillus xinjiangensis</name>
    <dbReference type="NCBI Taxonomy" id="393090"/>
    <lineage>
        <taxon>Bacteria</taxon>
        <taxon>Bacillati</taxon>
        <taxon>Bacillota</taxon>
        <taxon>Bacilli</taxon>
        <taxon>Bacillales</taxon>
        <taxon>Bacillaceae</taxon>
        <taxon>Virgibacillus</taxon>
    </lineage>
</organism>
<dbReference type="PANTHER" id="PTHR34295">
    <property type="entry name" value="BIOTIN TRANSPORTER BIOY"/>
    <property type="match status" value="1"/>
</dbReference>
<evidence type="ECO:0000256" key="2">
    <source>
        <dbReference type="ARBA" id="ARBA00010692"/>
    </source>
</evidence>
<comment type="caution">
    <text evidence="10">The sequence shown here is derived from an EMBL/GenBank/DDBJ whole genome shotgun (WGS) entry which is preliminary data.</text>
</comment>
<evidence type="ECO:0000256" key="6">
    <source>
        <dbReference type="ARBA" id="ARBA00022989"/>
    </source>
</evidence>
<evidence type="ECO:0000256" key="3">
    <source>
        <dbReference type="ARBA" id="ARBA00022448"/>
    </source>
</evidence>
<evidence type="ECO:0000256" key="4">
    <source>
        <dbReference type="ARBA" id="ARBA00022475"/>
    </source>
</evidence>
<protein>
    <recommendedName>
        <fullName evidence="8">Biotin transporter</fullName>
    </recommendedName>
</protein>
<comment type="similarity">
    <text evidence="2 8">Belongs to the BioY family.</text>
</comment>
<feature type="transmembrane region" description="Helical" evidence="9">
    <location>
        <begin position="31"/>
        <end position="49"/>
    </location>
</feature>
<comment type="subcellular location">
    <subcellularLocation>
        <location evidence="1 8">Cell membrane</location>
        <topology evidence="1 8">Multi-pass membrane protein</topology>
    </subcellularLocation>
</comment>
<reference evidence="11" key="1">
    <citation type="journal article" date="2019" name="Int. J. Syst. Evol. Microbiol.">
        <title>The Global Catalogue of Microorganisms (GCM) 10K type strain sequencing project: providing services to taxonomists for standard genome sequencing and annotation.</title>
        <authorList>
            <consortium name="The Broad Institute Genomics Platform"/>
            <consortium name="The Broad Institute Genome Sequencing Center for Infectious Disease"/>
            <person name="Wu L."/>
            <person name="Ma J."/>
        </authorList>
    </citation>
    <scope>NUCLEOTIDE SEQUENCE [LARGE SCALE GENOMIC DNA]</scope>
    <source>
        <strain evidence="11">KCTC 13128</strain>
    </source>
</reference>
<evidence type="ECO:0000256" key="5">
    <source>
        <dbReference type="ARBA" id="ARBA00022692"/>
    </source>
</evidence>
<keyword evidence="5 9" id="KW-0812">Transmembrane</keyword>
<evidence type="ECO:0000256" key="9">
    <source>
        <dbReference type="SAM" id="Phobius"/>
    </source>
</evidence>
<evidence type="ECO:0000256" key="1">
    <source>
        <dbReference type="ARBA" id="ARBA00004651"/>
    </source>
</evidence>
<keyword evidence="7 8" id="KW-0472">Membrane</keyword>
<dbReference type="RefSeq" id="WP_390269943.1">
    <property type="nucleotide sequence ID" value="NZ_JBHRSA010000025.1"/>
</dbReference>
<keyword evidence="6 9" id="KW-1133">Transmembrane helix</keyword>
<name>A0ABV7CUM5_9BACI</name>
<feature type="transmembrane region" description="Helical" evidence="9">
    <location>
        <begin position="7"/>
        <end position="25"/>
    </location>
</feature>
<dbReference type="PANTHER" id="PTHR34295:SF4">
    <property type="entry name" value="BIOTIN TRANSPORTER BIOY-RELATED"/>
    <property type="match status" value="1"/>
</dbReference>
<feature type="transmembrane region" description="Helical" evidence="9">
    <location>
        <begin position="56"/>
        <end position="76"/>
    </location>
</feature>
<dbReference type="Proteomes" id="UP001595279">
    <property type="component" value="Unassembled WGS sequence"/>
</dbReference>